<protein>
    <recommendedName>
        <fullName evidence="5">TIGR02234 family membrane protein</fullName>
    </recommendedName>
</protein>
<organism evidence="3 4">
    <name type="scientific">Streptacidiphilus cavernicola</name>
    <dbReference type="NCBI Taxonomy" id="3342716"/>
    <lineage>
        <taxon>Bacteria</taxon>
        <taxon>Bacillati</taxon>
        <taxon>Actinomycetota</taxon>
        <taxon>Actinomycetes</taxon>
        <taxon>Kitasatosporales</taxon>
        <taxon>Streptomycetaceae</taxon>
        <taxon>Streptacidiphilus</taxon>
    </lineage>
</organism>
<evidence type="ECO:0000256" key="2">
    <source>
        <dbReference type="SAM" id="Phobius"/>
    </source>
</evidence>
<name>A0ABV6UTS1_9ACTN</name>
<feature type="transmembrane region" description="Helical" evidence="2">
    <location>
        <begin position="21"/>
        <end position="39"/>
    </location>
</feature>
<feature type="transmembrane region" description="Helical" evidence="2">
    <location>
        <begin position="89"/>
        <end position="108"/>
    </location>
</feature>
<dbReference type="Proteomes" id="UP001592528">
    <property type="component" value="Unassembled WGS sequence"/>
</dbReference>
<feature type="compositionally biased region" description="Gly residues" evidence="1">
    <location>
        <begin position="153"/>
        <end position="176"/>
    </location>
</feature>
<reference evidence="3 4" key="1">
    <citation type="submission" date="2024-09" db="EMBL/GenBank/DDBJ databases">
        <authorList>
            <person name="Lee S.D."/>
        </authorList>
    </citation>
    <scope>NUCLEOTIDE SEQUENCE [LARGE SCALE GENOMIC DNA]</scope>
    <source>
        <strain evidence="3 4">N1-5</strain>
    </source>
</reference>
<dbReference type="RefSeq" id="WP_157623892.1">
    <property type="nucleotide sequence ID" value="NZ_JBHEZZ010000017.1"/>
</dbReference>
<dbReference type="EMBL" id="JBHEZZ010000017">
    <property type="protein sequence ID" value="MFC1404839.1"/>
    <property type="molecule type" value="Genomic_DNA"/>
</dbReference>
<gene>
    <name evidence="3" type="ORF">ACEZDJ_26475</name>
</gene>
<evidence type="ECO:0008006" key="5">
    <source>
        <dbReference type="Google" id="ProtNLM"/>
    </source>
</evidence>
<keyword evidence="2" id="KW-1133">Transmembrane helix</keyword>
<keyword evidence="2" id="KW-0812">Transmembrane</keyword>
<feature type="transmembrane region" description="Helical" evidence="2">
    <location>
        <begin position="128"/>
        <end position="147"/>
    </location>
</feature>
<keyword evidence="2" id="KW-0472">Membrane</keyword>
<evidence type="ECO:0000313" key="4">
    <source>
        <dbReference type="Proteomes" id="UP001592528"/>
    </source>
</evidence>
<evidence type="ECO:0000256" key="1">
    <source>
        <dbReference type="SAM" id="MobiDB-lite"/>
    </source>
</evidence>
<evidence type="ECO:0000313" key="3">
    <source>
        <dbReference type="EMBL" id="MFC1404839.1"/>
    </source>
</evidence>
<feature type="region of interest" description="Disordered" evidence="1">
    <location>
        <begin position="153"/>
        <end position="198"/>
    </location>
</feature>
<keyword evidence="4" id="KW-1185">Reference proteome</keyword>
<feature type="transmembrane region" description="Helical" evidence="2">
    <location>
        <begin position="51"/>
        <end position="77"/>
    </location>
</feature>
<sequence>MSRATRVSRTTRVSRATRVRLALLVAGVSLLVFGVQGLLDEPYLSGHRLQVLVWAAGGILLHDGVWIPLVLVVGLLLGRVVPDRVRGAVTAGLMTSAALAAVGLPAVVREHDHNGNPTLLPLPYLRNWLLLLAAVAAGTAVAVVVQWRRGRVGRGPSGAGRPGPGRSGGDRSGGQSGRPTGPNARRDREPRQKPTNLA</sequence>
<comment type="caution">
    <text evidence="3">The sequence shown here is derived from an EMBL/GenBank/DDBJ whole genome shotgun (WGS) entry which is preliminary data.</text>
</comment>
<accession>A0ABV6UTS1</accession>
<proteinExistence type="predicted"/>